<gene>
    <name evidence="1" type="ORF">S12H4_21511</name>
</gene>
<evidence type="ECO:0000313" key="1">
    <source>
        <dbReference type="EMBL" id="GAI83816.1"/>
    </source>
</evidence>
<organism evidence="1">
    <name type="scientific">marine sediment metagenome</name>
    <dbReference type="NCBI Taxonomy" id="412755"/>
    <lineage>
        <taxon>unclassified sequences</taxon>
        <taxon>metagenomes</taxon>
        <taxon>ecological metagenomes</taxon>
    </lineage>
</organism>
<dbReference type="EMBL" id="BARW01011070">
    <property type="protein sequence ID" value="GAI83816.1"/>
    <property type="molecule type" value="Genomic_DNA"/>
</dbReference>
<accession>X1SXD1</accession>
<dbReference type="AlphaFoldDB" id="X1SXD1"/>
<proteinExistence type="predicted"/>
<comment type="caution">
    <text evidence="1">The sequence shown here is derived from an EMBL/GenBank/DDBJ whole genome shotgun (WGS) entry which is preliminary data.</text>
</comment>
<reference evidence="1" key="1">
    <citation type="journal article" date="2014" name="Front. Microbiol.">
        <title>High frequency of phylogenetically diverse reductive dehalogenase-homologous genes in deep subseafloor sedimentary metagenomes.</title>
        <authorList>
            <person name="Kawai M."/>
            <person name="Futagami T."/>
            <person name="Toyoda A."/>
            <person name="Takaki Y."/>
            <person name="Nishi S."/>
            <person name="Hori S."/>
            <person name="Arai W."/>
            <person name="Tsubouchi T."/>
            <person name="Morono Y."/>
            <person name="Uchiyama I."/>
            <person name="Ito T."/>
            <person name="Fujiyama A."/>
            <person name="Inagaki F."/>
            <person name="Takami H."/>
        </authorList>
    </citation>
    <scope>NUCLEOTIDE SEQUENCE</scope>
    <source>
        <strain evidence="1">Expedition CK06-06</strain>
    </source>
</reference>
<name>X1SXD1_9ZZZZ</name>
<sequence length="136" mass="15344">STTEKLGKEIEALKREIAARQHEITWLNKGIEAKEKSGDAIDGLIPKIDDETEKIKKEGSIVIEVSDAWTRWADSVRNRTDAAIAGLPVIEDEIKIVLEVSDAWTHWAAIFHRLKLAYSIFPDHPVLHFPASAFFQ</sequence>
<feature type="non-terminal residue" evidence="1">
    <location>
        <position position="1"/>
    </location>
</feature>
<protein>
    <submittedName>
        <fullName evidence="1">Uncharacterized protein</fullName>
    </submittedName>
</protein>